<dbReference type="AlphaFoldDB" id="A0A255G412"/>
<feature type="transmembrane region" description="Helical" evidence="1">
    <location>
        <begin position="145"/>
        <end position="165"/>
    </location>
</feature>
<gene>
    <name evidence="3" type="ORF">CGZ94_16865</name>
</gene>
<feature type="transmembrane region" description="Helical" evidence="1">
    <location>
        <begin position="177"/>
        <end position="204"/>
    </location>
</feature>
<accession>A0A255G412</accession>
<dbReference type="InterPro" id="IPR003675">
    <property type="entry name" value="Rce1/LyrA-like_dom"/>
</dbReference>
<dbReference type="EMBL" id="NMVO01000016">
    <property type="protein sequence ID" value="OYO10667.1"/>
    <property type="molecule type" value="Genomic_DNA"/>
</dbReference>
<protein>
    <recommendedName>
        <fullName evidence="2">CAAX prenyl protease 2/Lysostaphin resistance protein A-like domain-containing protein</fullName>
    </recommendedName>
</protein>
<keyword evidence="1" id="KW-0812">Transmembrane</keyword>
<dbReference type="GO" id="GO:0080120">
    <property type="term" value="P:CAAX-box protein maturation"/>
    <property type="evidence" value="ECO:0007669"/>
    <property type="project" value="UniProtKB-ARBA"/>
</dbReference>
<evidence type="ECO:0000313" key="3">
    <source>
        <dbReference type="EMBL" id="OYO10667.1"/>
    </source>
</evidence>
<feature type="transmembrane region" description="Helical" evidence="1">
    <location>
        <begin position="210"/>
        <end position="229"/>
    </location>
</feature>
<keyword evidence="1" id="KW-0472">Membrane</keyword>
<evidence type="ECO:0000256" key="1">
    <source>
        <dbReference type="SAM" id="Phobius"/>
    </source>
</evidence>
<dbReference type="OrthoDB" id="4424461at2"/>
<sequence>MTPAAPHHSTRPSPAAATAASTPRRILGVVEILALAGVLSVFGFAFNLIGLLPLIAAGVTDPQPWTVADSGARLVGYLVGVGATVGIIALYLKFRLDVDLTSLGLIRPPRWLSLVVGLVAGAAISAAGIGLAWSTGRVAPMEPAVLPGVGLLLLIGLLYLLTYLMQGAGEEIVARGLLLRGLSWWIGLPIAVAVQALFFVAIHLGNPNLTPTYAVFVLAFAVFAALLVLVQGHLWGVIGLHGGYNAMFFAGAQRGLGLRDVGDVANLNGPDIATIPLFVVGIIVLAVLLWRRHSQ</sequence>
<feature type="transmembrane region" description="Helical" evidence="1">
    <location>
        <begin position="74"/>
        <end position="92"/>
    </location>
</feature>
<feature type="transmembrane region" description="Helical" evidence="1">
    <location>
        <begin position="234"/>
        <end position="252"/>
    </location>
</feature>
<evidence type="ECO:0000313" key="4">
    <source>
        <dbReference type="Proteomes" id="UP000215896"/>
    </source>
</evidence>
<feature type="transmembrane region" description="Helical" evidence="1">
    <location>
        <begin position="272"/>
        <end position="290"/>
    </location>
</feature>
<dbReference type="PANTHER" id="PTHR39430">
    <property type="entry name" value="MEMBRANE-ASSOCIATED PROTEASE-RELATED"/>
    <property type="match status" value="1"/>
</dbReference>
<reference evidence="3 4" key="1">
    <citation type="submission" date="2017-07" db="EMBL/GenBank/DDBJ databases">
        <title>Draft whole genome sequences of clinical Proprionibacteriaceae strains.</title>
        <authorList>
            <person name="Bernier A.-M."/>
            <person name="Bernard K."/>
            <person name="Domingo M.-C."/>
        </authorList>
    </citation>
    <scope>NUCLEOTIDE SEQUENCE [LARGE SCALE GENOMIC DNA]</scope>
    <source>
        <strain evidence="3 4">NML 030167</strain>
    </source>
</reference>
<evidence type="ECO:0000259" key="2">
    <source>
        <dbReference type="Pfam" id="PF02517"/>
    </source>
</evidence>
<dbReference type="Pfam" id="PF02517">
    <property type="entry name" value="Rce1-like"/>
    <property type="match status" value="1"/>
</dbReference>
<dbReference type="GO" id="GO:0004175">
    <property type="term" value="F:endopeptidase activity"/>
    <property type="evidence" value="ECO:0007669"/>
    <property type="project" value="UniProtKB-ARBA"/>
</dbReference>
<dbReference type="RefSeq" id="WP_094406330.1">
    <property type="nucleotide sequence ID" value="NZ_NMVO01000016.1"/>
</dbReference>
<feature type="transmembrane region" description="Helical" evidence="1">
    <location>
        <begin position="32"/>
        <end position="54"/>
    </location>
</feature>
<comment type="caution">
    <text evidence="3">The sequence shown here is derived from an EMBL/GenBank/DDBJ whole genome shotgun (WGS) entry which is preliminary data.</text>
</comment>
<feature type="domain" description="CAAX prenyl protease 2/Lysostaphin resistance protein A-like" evidence="2">
    <location>
        <begin position="157"/>
        <end position="247"/>
    </location>
</feature>
<proteinExistence type="predicted"/>
<dbReference type="PANTHER" id="PTHR39430:SF1">
    <property type="entry name" value="PROTEASE"/>
    <property type="match status" value="1"/>
</dbReference>
<keyword evidence="1" id="KW-1133">Transmembrane helix</keyword>
<keyword evidence="4" id="KW-1185">Reference proteome</keyword>
<dbReference type="Proteomes" id="UP000215896">
    <property type="component" value="Unassembled WGS sequence"/>
</dbReference>
<organism evidence="3 4">
    <name type="scientific">Enemella evansiae</name>
    <dbReference type="NCBI Taxonomy" id="2016499"/>
    <lineage>
        <taxon>Bacteria</taxon>
        <taxon>Bacillati</taxon>
        <taxon>Actinomycetota</taxon>
        <taxon>Actinomycetes</taxon>
        <taxon>Propionibacteriales</taxon>
        <taxon>Propionibacteriaceae</taxon>
        <taxon>Enemella</taxon>
    </lineage>
</organism>
<feature type="transmembrane region" description="Helical" evidence="1">
    <location>
        <begin position="112"/>
        <end position="133"/>
    </location>
</feature>
<name>A0A255G412_9ACTN</name>